<evidence type="ECO:0000313" key="4">
    <source>
        <dbReference type="Proteomes" id="UP000636888"/>
    </source>
</evidence>
<feature type="modified residue" description="Phosphohistidine" evidence="1">
    <location>
        <position position="47"/>
    </location>
</feature>
<dbReference type="SUPFAM" id="SSF47226">
    <property type="entry name" value="Histidine-containing phosphotransfer domain, HPT domain"/>
    <property type="match status" value="1"/>
</dbReference>
<proteinExistence type="predicted"/>
<dbReference type="RefSeq" id="WP_199382633.1">
    <property type="nucleotide sequence ID" value="NZ_JAEMHM010000003.1"/>
</dbReference>
<dbReference type="Proteomes" id="UP000636888">
    <property type="component" value="Unassembled WGS sequence"/>
</dbReference>
<dbReference type="EMBL" id="JAEMHM010000003">
    <property type="protein sequence ID" value="MBJ6723784.1"/>
    <property type="molecule type" value="Genomic_DNA"/>
</dbReference>
<comment type="caution">
    <text evidence="3">The sequence shown here is derived from an EMBL/GenBank/DDBJ whole genome shotgun (WGS) entry which is preliminary data.</text>
</comment>
<keyword evidence="1" id="KW-0597">Phosphoprotein</keyword>
<dbReference type="GO" id="GO:0004672">
    <property type="term" value="F:protein kinase activity"/>
    <property type="evidence" value="ECO:0007669"/>
    <property type="project" value="UniProtKB-ARBA"/>
</dbReference>
<dbReference type="InterPro" id="IPR008207">
    <property type="entry name" value="Sig_transdc_His_kin_Hpt_dom"/>
</dbReference>
<feature type="domain" description="HPt" evidence="2">
    <location>
        <begin position="1"/>
        <end position="104"/>
    </location>
</feature>
<name>A0A8J7INR8_9BACT</name>
<protein>
    <submittedName>
        <fullName evidence="3">Hpt domain-containing protein</fullName>
    </submittedName>
</protein>
<dbReference type="Gene3D" id="1.20.120.160">
    <property type="entry name" value="HPT domain"/>
    <property type="match status" value="1"/>
</dbReference>
<reference evidence="3" key="1">
    <citation type="submission" date="2020-12" db="EMBL/GenBank/DDBJ databases">
        <title>Geomonas sp. Red875, isolated from river sediment.</title>
        <authorList>
            <person name="Xu Z."/>
            <person name="Zhang Z."/>
            <person name="Masuda Y."/>
            <person name="Itoh H."/>
            <person name="Senoo K."/>
        </authorList>
    </citation>
    <scope>NUCLEOTIDE SEQUENCE</scope>
    <source>
        <strain evidence="3">Red875</strain>
    </source>
</reference>
<dbReference type="PROSITE" id="PS50894">
    <property type="entry name" value="HPT"/>
    <property type="match status" value="1"/>
</dbReference>
<evidence type="ECO:0000313" key="3">
    <source>
        <dbReference type="EMBL" id="MBJ6723784.1"/>
    </source>
</evidence>
<dbReference type="AlphaFoldDB" id="A0A8J7INR8"/>
<dbReference type="InterPro" id="IPR036641">
    <property type="entry name" value="HPT_dom_sf"/>
</dbReference>
<gene>
    <name evidence="3" type="ORF">JFN93_03600</name>
</gene>
<dbReference type="Pfam" id="PF01627">
    <property type="entry name" value="Hpt"/>
    <property type="match status" value="1"/>
</dbReference>
<evidence type="ECO:0000259" key="2">
    <source>
        <dbReference type="PROSITE" id="PS50894"/>
    </source>
</evidence>
<accession>A0A8J7INR8</accession>
<evidence type="ECO:0000256" key="1">
    <source>
        <dbReference type="PROSITE-ProRule" id="PRU00110"/>
    </source>
</evidence>
<sequence length="136" mass="15357">MPELDKWKSELCQEVRDVVEKVRDDLVALCPAGCDEMRMKSLFRGFHTVAGTARQFRLAELESIGLSLEQVVARLRWEHRRMDGETLELLLEGTDVICDLVDAWAQGSRCLTPPDFRQRVFEATGAAPGPAEAIRK</sequence>
<keyword evidence="4" id="KW-1185">Reference proteome</keyword>
<dbReference type="GO" id="GO:0000160">
    <property type="term" value="P:phosphorelay signal transduction system"/>
    <property type="evidence" value="ECO:0007669"/>
    <property type="project" value="InterPro"/>
</dbReference>
<organism evidence="3 4">
    <name type="scientific">Geomesophilobacter sediminis</name>
    <dbReference type="NCBI Taxonomy" id="2798584"/>
    <lineage>
        <taxon>Bacteria</taxon>
        <taxon>Pseudomonadati</taxon>
        <taxon>Thermodesulfobacteriota</taxon>
        <taxon>Desulfuromonadia</taxon>
        <taxon>Geobacterales</taxon>
        <taxon>Geobacteraceae</taxon>
        <taxon>Geomesophilobacter</taxon>
    </lineage>
</organism>